<comment type="catalytic activity">
    <reaction evidence="1">
        <text>Hydrolysis of terminal non-reducing N-acetyl-D-hexosamine residues in N-acetyl-beta-D-hexosaminides.</text>
        <dbReference type="EC" id="3.2.1.52"/>
    </reaction>
</comment>
<dbReference type="GO" id="GO:0004563">
    <property type="term" value="F:beta-N-acetylhexosaminidase activity"/>
    <property type="evidence" value="ECO:0007669"/>
    <property type="project" value="UniProtKB-EC"/>
</dbReference>
<feature type="active site" description="Proton donor" evidence="5">
    <location>
        <position position="76"/>
    </location>
</feature>
<dbReference type="SUPFAM" id="SSF51445">
    <property type="entry name" value="(Trans)glycosidases"/>
    <property type="match status" value="1"/>
</dbReference>
<dbReference type="InterPro" id="IPR025705">
    <property type="entry name" value="Beta_hexosaminidase_sua/sub"/>
</dbReference>
<evidence type="ECO:0000256" key="3">
    <source>
        <dbReference type="ARBA" id="ARBA00012663"/>
    </source>
</evidence>
<dbReference type="Pfam" id="PF00728">
    <property type="entry name" value="Glyco_hydro_20"/>
    <property type="match status" value="1"/>
</dbReference>
<evidence type="ECO:0000256" key="4">
    <source>
        <dbReference type="ARBA" id="ARBA00022801"/>
    </source>
</evidence>
<gene>
    <name evidence="7" type="ORF">GNF79_21940</name>
</gene>
<dbReference type="AlphaFoldDB" id="A0AAW9IMN9"/>
<accession>A0AAW9IMN9</accession>
<keyword evidence="4" id="KW-0378">Hydrolase</keyword>
<dbReference type="Proteomes" id="UP001291306">
    <property type="component" value="Unassembled WGS sequence"/>
</dbReference>
<evidence type="ECO:0000256" key="2">
    <source>
        <dbReference type="ARBA" id="ARBA00006285"/>
    </source>
</evidence>
<comment type="similarity">
    <text evidence="2">Belongs to the glycosyl hydrolase 20 family.</text>
</comment>
<feature type="non-terminal residue" evidence="7">
    <location>
        <position position="1"/>
    </location>
</feature>
<organism evidence="7 8">
    <name type="scientific">Clostridium perfringens</name>
    <dbReference type="NCBI Taxonomy" id="1502"/>
    <lineage>
        <taxon>Bacteria</taxon>
        <taxon>Bacillati</taxon>
        <taxon>Bacillota</taxon>
        <taxon>Clostridia</taxon>
        <taxon>Eubacteriales</taxon>
        <taxon>Clostridiaceae</taxon>
        <taxon>Clostridium</taxon>
    </lineage>
</organism>
<dbReference type="Gene3D" id="3.20.20.80">
    <property type="entry name" value="Glycosidases"/>
    <property type="match status" value="1"/>
</dbReference>
<reference evidence="7" key="1">
    <citation type="submission" date="2019-11" db="EMBL/GenBank/DDBJ databases">
        <title>Characterization of Clostridium perfringens isolates from swine manure treated agricultural soils.</title>
        <authorList>
            <person name="Wushke S.T."/>
        </authorList>
    </citation>
    <scope>NUCLEOTIDE SEQUENCE</scope>
    <source>
        <strain evidence="7">X26</strain>
    </source>
</reference>
<dbReference type="PANTHER" id="PTHR22600:SF57">
    <property type="entry name" value="BETA-N-ACETYLHEXOSAMINIDASE"/>
    <property type="match status" value="1"/>
</dbReference>
<feature type="non-terminal residue" evidence="7">
    <location>
        <position position="122"/>
    </location>
</feature>
<comment type="caution">
    <text evidence="7">The sequence shown here is derived from an EMBL/GenBank/DDBJ whole genome shotgun (WGS) entry which is preliminary data.</text>
</comment>
<dbReference type="PANTHER" id="PTHR22600">
    <property type="entry name" value="BETA-HEXOSAMINIDASE"/>
    <property type="match status" value="1"/>
</dbReference>
<feature type="domain" description="Glycoside hydrolase family 20 catalytic" evidence="6">
    <location>
        <begin position="1"/>
        <end position="112"/>
    </location>
</feature>
<evidence type="ECO:0000256" key="5">
    <source>
        <dbReference type="PIRSR" id="PIRSR625705-1"/>
    </source>
</evidence>
<dbReference type="GO" id="GO:0016020">
    <property type="term" value="C:membrane"/>
    <property type="evidence" value="ECO:0007669"/>
    <property type="project" value="TreeGrafter"/>
</dbReference>
<dbReference type="GO" id="GO:0030203">
    <property type="term" value="P:glycosaminoglycan metabolic process"/>
    <property type="evidence" value="ECO:0007669"/>
    <property type="project" value="TreeGrafter"/>
</dbReference>
<dbReference type="GO" id="GO:0005975">
    <property type="term" value="P:carbohydrate metabolic process"/>
    <property type="evidence" value="ECO:0007669"/>
    <property type="project" value="InterPro"/>
</dbReference>
<evidence type="ECO:0000256" key="1">
    <source>
        <dbReference type="ARBA" id="ARBA00001231"/>
    </source>
</evidence>
<dbReference type="InterPro" id="IPR015883">
    <property type="entry name" value="Glyco_hydro_20_cat"/>
</dbReference>
<evidence type="ECO:0000313" key="8">
    <source>
        <dbReference type="Proteomes" id="UP001291306"/>
    </source>
</evidence>
<dbReference type="InterPro" id="IPR017853">
    <property type="entry name" value="GH"/>
</dbReference>
<evidence type="ECO:0000313" key="7">
    <source>
        <dbReference type="EMBL" id="MDZ5001663.1"/>
    </source>
</evidence>
<dbReference type="RefSeq" id="WP_322459685.1">
    <property type="nucleotide sequence ID" value="NZ_WNVC01001665.1"/>
</dbReference>
<proteinExistence type="inferred from homology"/>
<dbReference type="PRINTS" id="PR00738">
    <property type="entry name" value="GLHYDRLASE20"/>
</dbReference>
<name>A0AAW9IMN9_CLOPF</name>
<dbReference type="EMBL" id="WNVC01001665">
    <property type="protein sequence ID" value="MDZ5001663.1"/>
    <property type="molecule type" value="Genomic_DNA"/>
</dbReference>
<evidence type="ECO:0000259" key="6">
    <source>
        <dbReference type="Pfam" id="PF00728"/>
    </source>
</evidence>
<dbReference type="EC" id="3.2.1.52" evidence="3"/>
<sequence>VEIIPEIDMPGHTNAALASYGFLNPDGKKKPLYTGTEVGFSSFMTHDEKTYEFIDDVIREISEISPSKYFHIGGDEADSTKKEDYDYFVGRVSKIVQKYGKTPIGWDPIDTSPEIDSSVVFQ</sequence>
<protein>
    <recommendedName>
        <fullName evidence="3">beta-N-acetylhexosaminidase</fullName>
        <ecNumber evidence="3">3.2.1.52</ecNumber>
    </recommendedName>
</protein>